<dbReference type="Proteomes" id="UP000051888">
    <property type="component" value="Unassembled WGS sequence"/>
</dbReference>
<feature type="domain" description="TerD" evidence="1">
    <location>
        <begin position="1"/>
        <end position="192"/>
    </location>
</feature>
<dbReference type="Pfam" id="PF02342">
    <property type="entry name" value="TerD"/>
    <property type="match status" value="1"/>
</dbReference>
<dbReference type="InterPro" id="IPR003325">
    <property type="entry name" value="TerD"/>
</dbReference>
<dbReference type="AlphaFoldDB" id="A0A0Q3WXZ1"/>
<dbReference type="EMBL" id="LJJC01000004">
    <property type="protein sequence ID" value="KQL54467.1"/>
    <property type="molecule type" value="Genomic_DNA"/>
</dbReference>
<gene>
    <name evidence="2" type="ORF">AN964_13820</name>
</gene>
<dbReference type="InterPro" id="IPR051324">
    <property type="entry name" value="Stress/Tellurium_Resist"/>
</dbReference>
<organism evidence="2 3">
    <name type="scientific">Heyndrickxia shackletonii</name>
    <dbReference type="NCBI Taxonomy" id="157838"/>
    <lineage>
        <taxon>Bacteria</taxon>
        <taxon>Bacillati</taxon>
        <taxon>Bacillota</taxon>
        <taxon>Bacilli</taxon>
        <taxon>Bacillales</taxon>
        <taxon>Bacillaceae</taxon>
        <taxon>Heyndrickxia</taxon>
    </lineage>
</organism>
<dbReference type="PANTHER" id="PTHR32097:SF15">
    <property type="entry name" value="STRESS RESPONSE PROTEIN SCP2"/>
    <property type="match status" value="1"/>
</dbReference>
<sequence>MAISLAKGQKIDLTKGNTGLSSLLIGLGWDPVKKKGFFGTKTPNIDCDASVIMLNEAGKLESKHDVIYFGNLKSQCGSVRHTGDNLTGDGDGDDEQILIDLHKIPSRIHSLQFVVNIYQPVQRRQDFGMIENAFIRIVDNKTNSELAHFNLTENYSGFTALIPGEIYRHNGEWKFNAIGQGTRDTSIGEIANKLV</sequence>
<dbReference type="PATRIC" id="fig|157838.3.peg.3069"/>
<dbReference type="STRING" id="157838.AN964_13820"/>
<protein>
    <submittedName>
        <fullName evidence="2">Stress protein</fullName>
    </submittedName>
</protein>
<comment type="caution">
    <text evidence="2">The sequence shown here is derived from an EMBL/GenBank/DDBJ whole genome shotgun (WGS) entry which is preliminary data.</text>
</comment>
<evidence type="ECO:0000259" key="1">
    <source>
        <dbReference type="Pfam" id="PF02342"/>
    </source>
</evidence>
<evidence type="ECO:0000313" key="2">
    <source>
        <dbReference type="EMBL" id="KQL54467.1"/>
    </source>
</evidence>
<dbReference type="CDD" id="cd06974">
    <property type="entry name" value="TerD_like"/>
    <property type="match status" value="1"/>
</dbReference>
<dbReference type="RefSeq" id="WP_055740237.1">
    <property type="nucleotide sequence ID" value="NZ_JAAIWL010000008.1"/>
</dbReference>
<keyword evidence="3" id="KW-1185">Reference proteome</keyword>
<dbReference type="OrthoDB" id="4123258at2"/>
<name>A0A0Q3WXZ1_9BACI</name>
<evidence type="ECO:0000313" key="3">
    <source>
        <dbReference type="Proteomes" id="UP000051888"/>
    </source>
</evidence>
<reference evidence="2 3" key="1">
    <citation type="submission" date="2015-09" db="EMBL/GenBank/DDBJ databases">
        <title>Genome sequencing project for genomic taxonomy and phylogenomics of Bacillus-like bacteria.</title>
        <authorList>
            <person name="Liu B."/>
            <person name="Wang J."/>
            <person name="Zhu Y."/>
            <person name="Liu G."/>
            <person name="Chen Q."/>
            <person name="Chen Z."/>
            <person name="Lan J."/>
            <person name="Che J."/>
            <person name="Ge C."/>
            <person name="Shi H."/>
            <person name="Pan Z."/>
            <person name="Liu X."/>
        </authorList>
    </citation>
    <scope>NUCLEOTIDE SEQUENCE [LARGE SCALE GENOMIC DNA]</scope>
    <source>
        <strain evidence="2 3">LMG 18435</strain>
    </source>
</reference>
<proteinExistence type="predicted"/>
<dbReference type="Gene3D" id="2.60.60.30">
    <property type="entry name" value="sav2460 like domains"/>
    <property type="match status" value="1"/>
</dbReference>
<accession>A0A0Q3WXZ1</accession>
<dbReference type="PANTHER" id="PTHR32097">
    <property type="entry name" value="CAMP-BINDING PROTEIN 1-RELATED"/>
    <property type="match status" value="1"/>
</dbReference>